<feature type="compositionally biased region" description="Polar residues" evidence="1">
    <location>
        <begin position="221"/>
        <end position="236"/>
    </location>
</feature>
<dbReference type="EMBL" id="QVQW01000082">
    <property type="protein sequence ID" value="RKU41115.1"/>
    <property type="molecule type" value="Genomic_DNA"/>
</dbReference>
<gene>
    <name evidence="2" type="ORF">DL546_003082</name>
</gene>
<evidence type="ECO:0000256" key="1">
    <source>
        <dbReference type="SAM" id="MobiDB-lite"/>
    </source>
</evidence>
<feature type="region of interest" description="Disordered" evidence="1">
    <location>
        <begin position="221"/>
        <end position="251"/>
    </location>
</feature>
<feature type="compositionally biased region" description="Polar residues" evidence="1">
    <location>
        <begin position="323"/>
        <end position="334"/>
    </location>
</feature>
<evidence type="ECO:0000313" key="2">
    <source>
        <dbReference type="EMBL" id="RKU41115.1"/>
    </source>
</evidence>
<proteinExistence type="predicted"/>
<protein>
    <submittedName>
        <fullName evidence="2">Uncharacterized protein</fullName>
    </submittedName>
</protein>
<evidence type="ECO:0000313" key="3">
    <source>
        <dbReference type="Proteomes" id="UP000275385"/>
    </source>
</evidence>
<name>A0A420XZK5_9PEZI</name>
<dbReference type="AlphaFoldDB" id="A0A420XZK5"/>
<keyword evidence="3" id="KW-1185">Reference proteome</keyword>
<feature type="region of interest" description="Disordered" evidence="1">
    <location>
        <begin position="405"/>
        <end position="483"/>
    </location>
</feature>
<feature type="region of interest" description="Disordered" evidence="1">
    <location>
        <begin position="312"/>
        <end position="349"/>
    </location>
</feature>
<dbReference type="STRING" id="177199.A0A420XZK5"/>
<feature type="compositionally biased region" description="Basic and acidic residues" evidence="1">
    <location>
        <begin position="712"/>
        <end position="724"/>
    </location>
</feature>
<sequence length="724" mass="77012">MISTLSMHVRYGRSSSMIDNDAWAAGNPTGACPQTPEQWKSIWRTGYDGPWSSGSGSGTKHSLEKSGDRSSPLPGLDMEIINAATEKLRRIGRRAKGRYRRALNVSEATQPDSALLPEAEYAGRRASELPRLDELEEEMAGEDRPLIPWQTCPKSAPAILAQPRPLTELRPEDENGMRMPGRSLCQSYLSRSYLGLPEQYARKEAVADRIKSLGRILRRSNSLSESTPATLTTSGVPSPPSDSSSRRRLARHQDIHSDSFLASPLYATASEGSSLSSSPDLSRGVFEPLVKSGVMVAAAELDRLSLAANAKDAEAKPPELNGTPANSQASSAQTHDVPPNSPASLPVSLSGAASPALFMSSGLAPMTPIVPNNTPASVSATPVVPLAGSHSSKYSARRKAARASRLSEVQTAGASGIPEEPDLASESIGATDASTTTGQTSGDWTPLSNDSGQSGYRAGDDAPSLQSRPLTASPKLSRRHGQRLRHTVTAPAGGISINQKVPLKDVDMTQLTEMIDKAIVKAIAQQRLTFTKTSANPSGPGATHPCFDIVTLRSNVASQLKLAHHDSRDSIRPSPTGLAIRPLINGRASSPGPPRESAAARLSALLSATTPSPKPASRGYIAENLASAPRSETHAIPCKDDTWDPASGDELGDSDPFCPADDDDSEHKEQQGRRVDELRADRRRRNTSETVYMAKRSDATESGSVNSEEVDVEKSGPRRGTSES</sequence>
<comment type="caution">
    <text evidence="2">The sequence shown here is derived from an EMBL/GenBank/DDBJ whole genome shotgun (WGS) entry which is preliminary data.</text>
</comment>
<dbReference type="Proteomes" id="UP000275385">
    <property type="component" value="Unassembled WGS sequence"/>
</dbReference>
<feature type="region of interest" description="Disordered" evidence="1">
    <location>
        <begin position="43"/>
        <end position="75"/>
    </location>
</feature>
<dbReference type="OrthoDB" id="5243054at2759"/>
<feature type="region of interest" description="Disordered" evidence="1">
    <location>
        <begin position="564"/>
        <end position="597"/>
    </location>
</feature>
<feature type="region of interest" description="Disordered" evidence="1">
    <location>
        <begin position="628"/>
        <end position="724"/>
    </location>
</feature>
<organism evidence="2 3">
    <name type="scientific">Coniochaeta pulveracea</name>
    <dbReference type="NCBI Taxonomy" id="177199"/>
    <lineage>
        <taxon>Eukaryota</taxon>
        <taxon>Fungi</taxon>
        <taxon>Dikarya</taxon>
        <taxon>Ascomycota</taxon>
        <taxon>Pezizomycotina</taxon>
        <taxon>Sordariomycetes</taxon>
        <taxon>Sordariomycetidae</taxon>
        <taxon>Coniochaetales</taxon>
        <taxon>Coniochaetaceae</taxon>
        <taxon>Coniochaeta</taxon>
    </lineage>
</organism>
<reference evidence="2 3" key="1">
    <citation type="submission" date="2018-08" db="EMBL/GenBank/DDBJ databases">
        <title>Draft genome of the lignicolous fungus Coniochaeta pulveracea.</title>
        <authorList>
            <person name="Borstlap C.J."/>
            <person name="De Witt R.N."/>
            <person name="Botha A."/>
            <person name="Volschenk H."/>
        </authorList>
    </citation>
    <scope>NUCLEOTIDE SEQUENCE [LARGE SCALE GENOMIC DNA]</scope>
    <source>
        <strain evidence="2 3">CAB683</strain>
    </source>
</reference>
<feature type="compositionally biased region" description="Basic and acidic residues" evidence="1">
    <location>
        <begin position="631"/>
        <end position="642"/>
    </location>
</feature>
<accession>A0A420XZK5</accession>
<feature type="compositionally biased region" description="Polar residues" evidence="1">
    <location>
        <begin position="432"/>
        <end position="454"/>
    </location>
</feature>
<feature type="compositionally biased region" description="Basic and acidic residues" evidence="1">
    <location>
        <begin position="665"/>
        <end position="680"/>
    </location>
</feature>